<organism evidence="2 3">
    <name type="scientific">Chlorobium limicola</name>
    <dbReference type="NCBI Taxonomy" id="1092"/>
    <lineage>
        <taxon>Bacteria</taxon>
        <taxon>Pseudomonadati</taxon>
        <taxon>Chlorobiota</taxon>
        <taxon>Chlorobiia</taxon>
        <taxon>Chlorobiales</taxon>
        <taxon>Chlorobiaceae</taxon>
        <taxon>Chlorobium/Pelodictyon group</taxon>
        <taxon>Chlorobium</taxon>
    </lineage>
</organism>
<dbReference type="OrthoDB" id="9757876at2"/>
<feature type="transmembrane region" description="Helical" evidence="1">
    <location>
        <begin position="463"/>
        <end position="486"/>
    </location>
</feature>
<dbReference type="RefSeq" id="WP_059139325.1">
    <property type="nucleotide sequence ID" value="NZ_LMBR01000199.1"/>
</dbReference>
<keyword evidence="1" id="KW-0812">Transmembrane</keyword>
<dbReference type="SUPFAM" id="SSF82714">
    <property type="entry name" value="Multidrug efflux transporter AcrB TolC docking domain, DN and DC subdomains"/>
    <property type="match status" value="2"/>
</dbReference>
<sequence length="1041" mass="115130">MTLTELSIKRPSLVVVLFSVLGILGFFSYLQLQYELLPKMTPPVVSIAVQYPGGAPDEVETSLTKPLEEAVSALEKIETISSISSEGLSVVTVEFSNDADIDQALQDAQRKVNEIRDRLPDDAKDPVISKFALDEVPVLRIGAISSLSDTDFYQLLKDNIKPQLSSIDGVGQVYLTGGREREIRVNLDLDRLQAYGFTVTDVLGAVNRANLDFPTGKIDAADRQFVVRLAGKFTGLDELKNLVLRSSARGSRVHLKDVAEVHDGFREITTLTRLNGKNAVGLMIMKQSDANTVDVSRLVRQELKKLETLYSRNGVRFDIAQDASTFTIEAVTAVQHDLIIAILLVALVMLLFLHSLRNSLIVMVSIPTSLVTTFIWMYIFDFSLNLMTLLALSLVVGILVDDSIVVLENIYRHIENGEKPREAALRGRNEIGFTALSITLVDVVVFFPLSLVTGIVGNILREFSIVMVLSTMVSLFVSFTVTPLLASRFSRAERLEPDNAFSRFAIGFEQNFKRLIEWYVTGLRWSLKNGWKVIAGSTLLLLFSLSLLLFGFIGGEFIEVSDRGEFSVIMEYEPGTNLDETNRQTRQIERRISSMPEVDNVLVNVGSSSEGFFSQSADNISELNVRLIPKEVRSVSTDDLMKEIRGSLRDIPGLKASINPIGIFGTANETPVIVIFSGPFRSEVSRTAESLRDSLKAISGTADVKLTSTVGNPELRARIDREKMASFGLSIADVGAALRTAYAGDDAGKYREGGNEYDIRVMLDEYFRKDTRAIEQLTFRTQSGEQVRLGQFVTFGLERGYTKLQRKDRNNAVWVKAQVVDRPVGSIGQDIERVIGNMKTDGTMPQTVSYAYESDLKRQGESFSTLLVAFLVAIVFVYLIMVALYDSYVWPMVVIFSIPLAVIGALFALASFGKSLSIFTILGMIMLVGLVGKNAILLVDFITKFRQEGMELHEAIIEAGRERLRPILMTTFTLVFGLMPIALSGSSGSEWKSGLAVALIGGLSSSMFLTLLVIPVVYAGFDKLRERIETIRKKLFSKASA</sequence>
<feature type="transmembrane region" description="Helical" evidence="1">
    <location>
        <begin position="333"/>
        <end position="353"/>
    </location>
</feature>
<dbReference type="Gene3D" id="1.20.1640.10">
    <property type="entry name" value="Multidrug efflux transporter AcrB transmembrane domain"/>
    <property type="match status" value="2"/>
</dbReference>
<dbReference type="SUPFAM" id="SSF82693">
    <property type="entry name" value="Multidrug efflux transporter AcrB pore domain, PN1, PN2, PC1 and PC2 subdomains"/>
    <property type="match status" value="3"/>
</dbReference>
<feature type="transmembrane region" description="Helical" evidence="1">
    <location>
        <begin position="431"/>
        <end position="457"/>
    </location>
</feature>
<feature type="transmembrane region" description="Helical" evidence="1">
    <location>
        <begin position="533"/>
        <end position="553"/>
    </location>
</feature>
<dbReference type="Gene3D" id="3.30.70.1440">
    <property type="entry name" value="Multidrug efflux transporter AcrB pore domain"/>
    <property type="match status" value="1"/>
</dbReference>
<feature type="transmembrane region" description="Helical" evidence="1">
    <location>
        <begin position="918"/>
        <end position="943"/>
    </location>
</feature>
<feature type="transmembrane region" description="Helical" evidence="1">
    <location>
        <begin position="360"/>
        <end position="380"/>
    </location>
</feature>
<dbReference type="AlphaFoldDB" id="A0A101J8A0"/>
<comment type="caution">
    <text evidence="2">The sequence shown here is derived from an EMBL/GenBank/DDBJ whole genome shotgun (WGS) entry which is preliminary data.</text>
</comment>
<dbReference type="Gene3D" id="3.30.70.1320">
    <property type="entry name" value="Multidrug efflux transporter AcrB pore domain like"/>
    <property type="match status" value="1"/>
</dbReference>
<dbReference type="Pfam" id="PF00873">
    <property type="entry name" value="ACR_tran"/>
    <property type="match status" value="1"/>
</dbReference>
<evidence type="ECO:0000313" key="3">
    <source>
        <dbReference type="Proteomes" id="UP000053937"/>
    </source>
</evidence>
<dbReference type="Gene3D" id="3.30.70.1430">
    <property type="entry name" value="Multidrug efflux transporter AcrB pore domain"/>
    <property type="match status" value="2"/>
</dbReference>
<accession>A0A101J8A0</accession>
<feature type="transmembrane region" description="Helical" evidence="1">
    <location>
        <begin position="12"/>
        <end position="32"/>
    </location>
</feature>
<keyword evidence="1" id="KW-0472">Membrane</keyword>
<dbReference type="SUPFAM" id="SSF82866">
    <property type="entry name" value="Multidrug efflux transporter AcrB transmembrane domain"/>
    <property type="match status" value="2"/>
</dbReference>
<evidence type="ECO:0000313" key="2">
    <source>
        <dbReference type="EMBL" id="KUL22043.1"/>
    </source>
</evidence>
<dbReference type="PANTHER" id="PTHR32063:SF0">
    <property type="entry name" value="SWARMING MOTILITY PROTEIN SWRC"/>
    <property type="match status" value="1"/>
</dbReference>
<dbReference type="PRINTS" id="PR00702">
    <property type="entry name" value="ACRIFLAVINRP"/>
</dbReference>
<feature type="transmembrane region" description="Helical" evidence="1">
    <location>
        <begin position="995"/>
        <end position="1021"/>
    </location>
</feature>
<keyword evidence="3" id="KW-1185">Reference proteome</keyword>
<dbReference type="PANTHER" id="PTHR32063">
    <property type="match status" value="1"/>
</dbReference>
<feature type="transmembrane region" description="Helical" evidence="1">
    <location>
        <begin position="386"/>
        <end position="410"/>
    </location>
</feature>
<dbReference type="GO" id="GO:0005886">
    <property type="term" value="C:plasma membrane"/>
    <property type="evidence" value="ECO:0007669"/>
    <property type="project" value="TreeGrafter"/>
</dbReference>
<feature type="transmembrane region" description="Helical" evidence="1">
    <location>
        <begin position="863"/>
        <end position="885"/>
    </location>
</feature>
<reference evidence="2 3" key="1">
    <citation type="submission" date="2015-10" db="EMBL/GenBank/DDBJ databases">
        <title>Draft Genome Sequence of Chlorobium limicola strain Frasassi Growing under Artificial Lighting in the Frasassi Cave System.</title>
        <authorList>
            <person name="Mansor M."/>
            <person name="Macalady J."/>
        </authorList>
    </citation>
    <scope>NUCLEOTIDE SEQUENCE [LARGE SCALE GENOMIC DNA]</scope>
    <source>
        <strain evidence="2 3">Frasassi</strain>
    </source>
</reference>
<dbReference type="Proteomes" id="UP000053937">
    <property type="component" value="Unassembled WGS sequence"/>
</dbReference>
<keyword evidence="1" id="KW-1133">Transmembrane helix</keyword>
<dbReference type="GO" id="GO:0042910">
    <property type="term" value="F:xenobiotic transmembrane transporter activity"/>
    <property type="evidence" value="ECO:0007669"/>
    <property type="project" value="TreeGrafter"/>
</dbReference>
<gene>
    <name evidence="2" type="ORF">ASB62_07705</name>
</gene>
<dbReference type="Gene3D" id="3.30.2090.10">
    <property type="entry name" value="Multidrug efflux transporter AcrB TolC docking domain, DN and DC subdomains"/>
    <property type="match status" value="2"/>
</dbReference>
<dbReference type="InterPro" id="IPR001036">
    <property type="entry name" value="Acrflvin-R"/>
</dbReference>
<dbReference type="EMBL" id="LMBR01000199">
    <property type="protein sequence ID" value="KUL22043.1"/>
    <property type="molecule type" value="Genomic_DNA"/>
</dbReference>
<protein>
    <submittedName>
        <fullName evidence="2">Acriflavin resistance protein</fullName>
    </submittedName>
</protein>
<proteinExistence type="predicted"/>
<evidence type="ECO:0000256" key="1">
    <source>
        <dbReference type="SAM" id="Phobius"/>
    </source>
</evidence>
<name>A0A101J8A0_CHLLI</name>
<feature type="transmembrane region" description="Helical" evidence="1">
    <location>
        <begin position="892"/>
        <end position="912"/>
    </location>
</feature>
<dbReference type="InterPro" id="IPR027463">
    <property type="entry name" value="AcrB_DN_DC_subdom"/>
</dbReference>
<feature type="transmembrane region" description="Helical" evidence="1">
    <location>
        <begin position="964"/>
        <end position="983"/>
    </location>
</feature>